<evidence type="ECO:0000256" key="2">
    <source>
        <dbReference type="ARBA" id="ARBA00022525"/>
    </source>
</evidence>
<organism evidence="5 6">
    <name type="scientific">Kistimonas scapharcae</name>
    <dbReference type="NCBI Taxonomy" id="1036133"/>
    <lineage>
        <taxon>Bacteria</taxon>
        <taxon>Pseudomonadati</taxon>
        <taxon>Pseudomonadota</taxon>
        <taxon>Gammaproteobacteria</taxon>
        <taxon>Oceanospirillales</taxon>
        <taxon>Endozoicomonadaceae</taxon>
        <taxon>Kistimonas</taxon>
    </lineage>
</organism>
<proteinExistence type="predicted"/>
<feature type="signal peptide" evidence="4">
    <location>
        <begin position="1"/>
        <end position="21"/>
    </location>
</feature>
<feature type="chain" id="PRO_5045400398" description="Avidin family protein" evidence="4">
    <location>
        <begin position="22"/>
        <end position="148"/>
    </location>
</feature>
<protein>
    <recommendedName>
        <fullName evidence="7">Avidin family protein</fullName>
    </recommendedName>
</protein>
<dbReference type="Proteomes" id="UP001500604">
    <property type="component" value="Unassembled WGS sequence"/>
</dbReference>
<evidence type="ECO:0000256" key="3">
    <source>
        <dbReference type="ARBA" id="ARBA00022729"/>
    </source>
</evidence>
<dbReference type="InterPro" id="IPR036896">
    <property type="entry name" value="Avidin-like_sf"/>
</dbReference>
<evidence type="ECO:0000313" key="6">
    <source>
        <dbReference type="Proteomes" id="UP001500604"/>
    </source>
</evidence>
<evidence type="ECO:0008006" key="7">
    <source>
        <dbReference type="Google" id="ProtNLM"/>
    </source>
</evidence>
<comment type="caution">
    <text evidence="5">The sequence shown here is derived from an EMBL/GenBank/DDBJ whole genome shotgun (WGS) entry which is preliminary data.</text>
</comment>
<keyword evidence="3 4" id="KW-0732">Signal</keyword>
<name>A0ABP8V6W5_9GAMM</name>
<keyword evidence="2" id="KW-0964">Secreted</keyword>
<evidence type="ECO:0000313" key="5">
    <source>
        <dbReference type="EMBL" id="GAA4651729.1"/>
    </source>
</evidence>
<comment type="subcellular location">
    <subcellularLocation>
        <location evidence="1">Secreted</location>
    </subcellularLocation>
</comment>
<evidence type="ECO:0000256" key="4">
    <source>
        <dbReference type="SAM" id="SignalP"/>
    </source>
</evidence>
<dbReference type="InterPro" id="IPR005468">
    <property type="entry name" value="Avidin/str"/>
</dbReference>
<dbReference type="RefSeq" id="WP_345198163.1">
    <property type="nucleotide sequence ID" value="NZ_BAABFL010000461.1"/>
</dbReference>
<accession>A0ABP8V6W5</accession>
<evidence type="ECO:0000256" key="1">
    <source>
        <dbReference type="ARBA" id="ARBA00004613"/>
    </source>
</evidence>
<reference evidence="6" key="1">
    <citation type="journal article" date="2019" name="Int. J. Syst. Evol. Microbiol.">
        <title>The Global Catalogue of Microorganisms (GCM) 10K type strain sequencing project: providing services to taxonomists for standard genome sequencing and annotation.</title>
        <authorList>
            <consortium name="The Broad Institute Genomics Platform"/>
            <consortium name="The Broad Institute Genome Sequencing Center for Infectious Disease"/>
            <person name="Wu L."/>
            <person name="Ma J."/>
        </authorList>
    </citation>
    <scope>NUCLEOTIDE SEQUENCE [LARGE SCALE GENOMIC DNA]</scope>
    <source>
        <strain evidence="6">JCM 17805</strain>
    </source>
</reference>
<sequence length="148" mass="16186">MSAYRTLIPATLLAFCLHSHASALHSDNGQAFQGAWKNQRGSTLELGNVNSIRPAGQDIIEGVFHAAVVVTPECADYPLPVLATYNDNAISMMINFKPCGSPSVLSISGYLTEDGTLETHWVARKKGHDTISAWFFNRDVYTRVTNTD</sequence>
<dbReference type="EMBL" id="BAABFL010000461">
    <property type="protein sequence ID" value="GAA4651729.1"/>
    <property type="molecule type" value="Genomic_DNA"/>
</dbReference>
<keyword evidence="6" id="KW-1185">Reference proteome</keyword>
<gene>
    <name evidence="5" type="ORF">GCM10023116_40130</name>
</gene>
<dbReference type="SUPFAM" id="SSF50876">
    <property type="entry name" value="Avidin/streptavidin"/>
    <property type="match status" value="1"/>
</dbReference>
<dbReference type="Pfam" id="PF01382">
    <property type="entry name" value="Avidin"/>
    <property type="match status" value="1"/>
</dbReference>
<dbReference type="Gene3D" id="2.40.128.30">
    <property type="entry name" value="Avidin-like"/>
    <property type="match status" value="1"/>
</dbReference>